<dbReference type="InterPro" id="IPR044976">
    <property type="entry name" value="FIPS5/FIPS3-like"/>
</dbReference>
<feature type="region of interest" description="Disordered" evidence="5">
    <location>
        <begin position="526"/>
        <end position="579"/>
    </location>
</feature>
<keyword evidence="3" id="KW-0507">mRNA processing</keyword>
<feature type="region of interest" description="Disordered" evidence="5">
    <location>
        <begin position="602"/>
        <end position="631"/>
    </location>
</feature>
<dbReference type="EMBL" id="QPKB01000010">
    <property type="protein sequence ID" value="RWR94306.1"/>
    <property type="molecule type" value="Genomic_DNA"/>
</dbReference>
<evidence type="ECO:0000313" key="7">
    <source>
        <dbReference type="EMBL" id="RWR94306.1"/>
    </source>
</evidence>
<comment type="caution">
    <text evidence="7">The sequence shown here is derived from an EMBL/GenBank/DDBJ whole genome shotgun (WGS) entry which is preliminary data.</text>
</comment>
<evidence type="ECO:0000259" key="6">
    <source>
        <dbReference type="Pfam" id="PF05182"/>
    </source>
</evidence>
<reference evidence="7 8" key="1">
    <citation type="journal article" date="2019" name="Nat. Plants">
        <title>Stout camphor tree genome fills gaps in understanding of flowering plant genome evolution.</title>
        <authorList>
            <person name="Chaw S.M."/>
            <person name="Liu Y.C."/>
            <person name="Wu Y.W."/>
            <person name="Wang H.Y."/>
            <person name="Lin C.I."/>
            <person name="Wu C.S."/>
            <person name="Ke H.M."/>
            <person name="Chang L.Y."/>
            <person name="Hsu C.Y."/>
            <person name="Yang H.T."/>
            <person name="Sudianto E."/>
            <person name="Hsu M.H."/>
            <person name="Wu K.P."/>
            <person name="Wang L.N."/>
            <person name="Leebens-Mack J.H."/>
            <person name="Tsai I.J."/>
        </authorList>
    </citation>
    <scope>NUCLEOTIDE SEQUENCE [LARGE SCALE GENOMIC DNA]</scope>
    <source>
        <strain evidence="8">cv. Chaw 1501</strain>
        <tissue evidence="7">Young leaves</tissue>
    </source>
</reference>
<feature type="compositionally biased region" description="Basic residues" evidence="5">
    <location>
        <begin position="1296"/>
        <end position="1305"/>
    </location>
</feature>
<feature type="compositionally biased region" description="Basic and acidic residues" evidence="5">
    <location>
        <begin position="556"/>
        <end position="566"/>
    </location>
</feature>
<feature type="region of interest" description="Disordered" evidence="5">
    <location>
        <begin position="112"/>
        <end position="167"/>
    </location>
</feature>
<evidence type="ECO:0000256" key="5">
    <source>
        <dbReference type="SAM" id="MobiDB-lite"/>
    </source>
</evidence>
<dbReference type="Pfam" id="PF05182">
    <property type="entry name" value="Fip1"/>
    <property type="match status" value="1"/>
</dbReference>
<evidence type="ECO:0000256" key="3">
    <source>
        <dbReference type="ARBA" id="ARBA00022664"/>
    </source>
</evidence>
<gene>
    <name evidence="7" type="ORF">CKAN_02359000</name>
</gene>
<feature type="compositionally biased region" description="Basic and acidic residues" evidence="5">
    <location>
        <begin position="140"/>
        <end position="152"/>
    </location>
</feature>
<feature type="compositionally biased region" description="Basic and acidic residues" evidence="5">
    <location>
        <begin position="64"/>
        <end position="75"/>
    </location>
</feature>
<accession>A0A3S3NFW2</accession>
<feature type="compositionally biased region" description="Basic and acidic residues" evidence="5">
    <location>
        <begin position="602"/>
        <end position="621"/>
    </location>
</feature>
<feature type="compositionally biased region" description="Acidic residues" evidence="5">
    <location>
        <begin position="54"/>
        <end position="63"/>
    </location>
</feature>
<comment type="similarity">
    <text evidence="2">Belongs to the FIP1 family.</text>
</comment>
<feature type="compositionally biased region" description="Polar residues" evidence="5">
    <location>
        <begin position="1279"/>
        <end position="1295"/>
    </location>
</feature>
<comment type="subcellular location">
    <subcellularLocation>
        <location evidence="1">Nucleus</location>
    </subcellularLocation>
</comment>
<dbReference type="Proteomes" id="UP000283530">
    <property type="component" value="Unassembled WGS sequence"/>
</dbReference>
<dbReference type="GO" id="GO:0005634">
    <property type="term" value="C:nucleus"/>
    <property type="evidence" value="ECO:0007669"/>
    <property type="project" value="UniProtKB-SubCell"/>
</dbReference>
<name>A0A3S3NFW2_9MAGN</name>
<feature type="domain" description="Pre-mRNA polyadenylation factor Fip1" evidence="6">
    <location>
        <begin position="259"/>
        <end position="301"/>
    </location>
</feature>
<sequence>MEDMDDFGDLYADVEVHANTGIESVDGLYIGGNKNEGNPKGVYNSNLQQKDVELDSDSEEETNGDDKKASGKDPEITGPGPGNESPIVEDGSESEDDLHIVLNEEDCRALPISQGATVGNGGRVGGGDDEEDDDLVIVSEPDHSSKDRKPIDGLEQSVGGPGAERGNVSKGAYASQYSQFKYVRAHAATFPSNSKAHGSAGAVSFSSPLSGRGDWDVDGGNQQMMSCSGLDTSAFNLGITTMSQKRFDYHLPRNRTILDVNIDTFEWKPWRYPGVDITDFFNFGFDEESWKSYCKSLEQFRKQTTMLTKIPVYQSSRPNQACEDEFLEKTEAFEGIAGKIAQTEQRDGVSSMSENVYWSARSFEIPKGRAIQVEGGIGERVPSIDVRRPRYRDSDVVIQIPMHDTTEDSSVSNEKEMEHVGESSGDVCKNGVLEIKDNQSMQHSGSADGDLIGHHHEEVMEPVSKETNEELVTVDGRDIENFSKVRKATLDSDSTSCDQIQCNLSPSILQSQSEASKTGAIADMDNASNHVRRPSSSSLSGSGHHRSKNGSTRNTSKAEYKDEKSSSPEQHLIQGERNYYGGVRPRSLAGLEIPMDSARASIRADRKGRYNGDHLRQETRKGRQHSYNFDDNDSIEDEFRYREREISNGYHGRRFVEKRERRNSSTELIHRKSEPHFREEKDLYGRRDWDGRDYLDERFTAGDDEMHPREYYFRERGHCDGGMSVVSHKESDLLISENTSFYSDRERYLELRRKIEHDRRSGKESDGDDYVYERMYREEFIREKHGGHVVYYGTEDFIQEKYGKRVPHFRRETVRSNRRERDAQTPFFGLDDTWRDVDDGKYRRNSDHKLLSPKTCRELHIADERGRHDSSPPRNHAYDSWRSRVRYEDNWRSDGRCSEDWKPNEKYADNWRSNDRYADHWRMPDLHDKQSNKYMEEGYFLVKGKEDHCQSHHRRDIDFDEDSYHSGPITGYPNNDYDESKRYRCQWTDEEATFGCQEQDGSYDPEASFLLERSLRHERGHLDHDPVHHRKHLDDFWLERSGKKITVGKRVHSKASKCISSTSDIADWGKREMTALRCKEPINLHFSGWERKYPGRYSEAEVRVTRYDKKACVDSDEQMDLRHSGEVITMKAARAHKSRSNCPHGVSSKVEIVRHCNSEQSADLHNEKWLDKFPIVHCEDDSGLEEGQLPEEEPENKGNFNQPREQVFEKKAPNLSVKVSQFEVTEESKSQSKDATEDSKDVRGYDNNRILETLAKMERRRERFREPIAPKKEPDKILQTHSDSGVETAEVQQQRPARKRRWGGL</sequence>
<dbReference type="OrthoDB" id="1917198at2759"/>
<evidence type="ECO:0000256" key="4">
    <source>
        <dbReference type="ARBA" id="ARBA00023242"/>
    </source>
</evidence>
<dbReference type="PANTHER" id="PTHR36884:SF4">
    <property type="entry name" value="FIP1[III]-LIKE PROTEIN"/>
    <property type="match status" value="1"/>
</dbReference>
<feature type="compositionally biased region" description="Basic and acidic residues" evidence="5">
    <location>
        <begin position="1255"/>
        <end position="1278"/>
    </location>
</feature>
<protein>
    <submittedName>
        <fullName evidence="7">Pre-mRNA polyadenylation factor Fip1</fullName>
    </submittedName>
</protein>
<feature type="compositionally biased region" description="Basic and acidic residues" evidence="5">
    <location>
        <begin position="1226"/>
        <end position="1246"/>
    </location>
</feature>
<proteinExistence type="inferred from homology"/>
<evidence type="ECO:0000313" key="8">
    <source>
        <dbReference type="Proteomes" id="UP000283530"/>
    </source>
</evidence>
<evidence type="ECO:0000256" key="1">
    <source>
        <dbReference type="ARBA" id="ARBA00004123"/>
    </source>
</evidence>
<dbReference type="InterPro" id="IPR007854">
    <property type="entry name" value="Fip1_dom"/>
</dbReference>
<dbReference type="STRING" id="337451.A0A3S3NFW2"/>
<keyword evidence="8" id="KW-1185">Reference proteome</keyword>
<organism evidence="7 8">
    <name type="scientific">Cinnamomum micranthum f. kanehirae</name>
    <dbReference type="NCBI Taxonomy" id="337451"/>
    <lineage>
        <taxon>Eukaryota</taxon>
        <taxon>Viridiplantae</taxon>
        <taxon>Streptophyta</taxon>
        <taxon>Embryophyta</taxon>
        <taxon>Tracheophyta</taxon>
        <taxon>Spermatophyta</taxon>
        <taxon>Magnoliopsida</taxon>
        <taxon>Magnoliidae</taxon>
        <taxon>Laurales</taxon>
        <taxon>Lauraceae</taxon>
        <taxon>Cinnamomum</taxon>
    </lineage>
</organism>
<dbReference type="PANTHER" id="PTHR36884">
    <property type="entry name" value="FIP1[III]-LIKE PROTEIN"/>
    <property type="match status" value="1"/>
</dbReference>
<keyword evidence="4" id="KW-0539">Nucleus</keyword>
<evidence type="ECO:0000256" key="2">
    <source>
        <dbReference type="ARBA" id="ARBA00007459"/>
    </source>
</evidence>
<dbReference type="GO" id="GO:0006397">
    <property type="term" value="P:mRNA processing"/>
    <property type="evidence" value="ECO:0007669"/>
    <property type="project" value="UniProtKB-KW"/>
</dbReference>
<feature type="region of interest" description="Disordered" evidence="5">
    <location>
        <begin position="1221"/>
        <end position="1305"/>
    </location>
</feature>
<feature type="region of interest" description="Disordered" evidence="5">
    <location>
        <begin position="21"/>
        <end position="97"/>
    </location>
</feature>